<proteinExistence type="inferred from homology"/>
<reference evidence="3 4" key="1">
    <citation type="submission" date="2020-06" db="EMBL/GenBank/DDBJ databases">
        <title>Transcriptomic and genomic resources for Thalictrum thalictroides and T. hernandezii: Facilitating candidate gene discovery in an emerging model plant lineage.</title>
        <authorList>
            <person name="Arias T."/>
            <person name="Riano-Pachon D.M."/>
            <person name="Di Stilio V.S."/>
        </authorList>
    </citation>
    <scope>NUCLEOTIDE SEQUENCE [LARGE SCALE GENOMIC DNA]</scope>
    <source>
        <strain evidence="4">cv. WT478/WT964</strain>
        <tissue evidence="3">Leaves</tissue>
    </source>
</reference>
<evidence type="ECO:0000256" key="2">
    <source>
        <dbReference type="SAM" id="SignalP"/>
    </source>
</evidence>
<feature type="signal peptide" evidence="2">
    <location>
        <begin position="1"/>
        <end position="23"/>
    </location>
</feature>
<dbReference type="OrthoDB" id="1600564at2759"/>
<comment type="similarity">
    <text evidence="1">Belongs to the 'GDSL' lipolytic enzyme family.</text>
</comment>
<feature type="chain" id="PRO_5029707599" evidence="2">
    <location>
        <begin position="24"/>
        <end position="111"/>
    </location>
</feature>
<dbReference type="Proteomes" id="UP000554482">
    <property type="component" value="Unassembled WGS sequence"/>
</dbReference>
<organism evidence="3 4">
    <name type="scientific">Thalictrum thalictroides</name>
    <name type="common">Rue-anemone</name>
    <name type="synonym">Anemone thalictroides</name>
    <dbReference type="NCBI Taxonomy" id="46969"/>
    <lineage>
        <taxon>Eukaryota</taxon>
        <taxon>Viridiplantae</taxon>
        <taxon>Streptophyta</taxon>
        <taxon>Embryophyta</taxon>
        <taxon>Tracheophyta</taxon>
        <taxon>Spermatophyta</taxon>
        <taxon>Magnoliopsida</taxon>
        <taxon>Ranunculales</taxon>
        <taxon>Ranunculaceae</taxon>
        <taxon>Thalictroideae</taxon>
        <taxon>Thalictrum</taxon>
    </lineage>
</organism>
<evidence type="ECO:0000313" key="4">
    <source>
        <dbReference type="Proteomes" id="UP000554482"/>
    </source>
</evidence>
<dbReference type="InterPro" id="IPR036514">
    <property type="entry name" value="SGNH_hydro_sf"/>
</dbReference>
<keyword evidence="4" id="KW-1185">Reference proteome</keyword>
<dbReference type="PANTHER" id="PTHR22835">
    <property type="entry name" value="ZINC FINGER FYVE DOMAIN CONTAINING PROTEIN"/>
    <property type="match status" value="1"/>
</dbReference>
<evidence type="ECO:0000256" key="1">
    <source>
        <dbReference type="ARBA" id="ARBA00008668"/>
    </source>
</evidence>
<dbReference type="Gene3D" id="3.40.50.1110">
    <property type="entry name" value="SGNH hydrolase"/>
    <property type="match status" value="1"/>
</dbReference>
<protein>
    <submittedName>
        <fullName evidence="3">Acetylajmalan esterase-like</fullName>
    </submittedName>
</protein>
<comment type="caution">
    <text evidence="3">The sequence shown here is derived from an EMBL/GenBank/DDBJ whole genome shotgun (WGS) entry which is preliminary data.</text>
</comment>
<dbReference type="EMBL" id="JABWDY010015353">
    <property type="protein sequence ID" value="KAF5196918.1"/>
    <property type="molecule type" value="Genomic_DNA"/>
</dbReference>
<evidence type="ECO:0000313" key="3">
    <source>
        <dbReference type="EMBL" id="KAF5196918.1"/>
    </source>
</evidence>
<accession>A0A7J6WIZ1</accession>
<keyword evidence="2" id="KW-0732">Signal</keyword>
<gene>
    <name evidence="3" type="ORF">FRX31_013495</name>
</gene>
<dbReference type="PANTHER" id="PTHR22835:SF517">
    <property type="entry name" value="GDSL-LIKE LIPASE_ACYLHYDROLASE FAMILY PROTEIN, EXPRESSED"/>
    <property type="match status" value="1"/>
</dbReference>
<sequence length="111" mass="12541">MATKSFIFCFLLICSSLILPSDATFGFRFPRNRFGNWRFRFPVVPVGNRFTSRCDYNAIYQFGDSISDTGNLIREGRPGTFSPFAHLPYGETTFGKATGRCSNGLLMIDFL</sequence>
<dbReference type="AlphaFoldDB" id="A0A7J6WIZ1"/>
<name>A0A7J6WIZ1_THATH</name>
<feature type="non-terminal residue" evidence="3">
    <location>
        <position position="111"/>
    </location>
</feature>